<comment type="catalytic activity">
    <reaction evidence="1">
        <text>ATP + protein L-histidine = ADP + protein N-phospho-L-histidine.</text>
        <dbReference type="EC" id="2.7.13.3"/>
    </reaction>
</comment>
<keyword evidence="9" id="KW-1133">Transmembrane helix</keyword>
<dbReference type="STRING" id="134849.SAMN05443668_13712"/>
<keyword evidence="8" id="KW-0902">Two-component regulatory system</keyword>
<name>A0A1M7RPW6_9ACTN</name>
<evidence type="ECO:0000256" key="9">
    <source>
        <dbReference type="SAM" id="Phobius"/>
    </source>
</evidence>
<accession>A0A1M7RPW6</accession>
<dbReference type="GO" id="GO:0000155">
    <property type="term" value="F:phosphorelay sensor kinase activity"/>
    <property type="evidence" value="ECO:0007669"/>
    <property type="project" value="InterPro"/>
</dbReference>
<dbReference type="Pfam" id="PF23539">
    <property type="entry name" value="DUF7134"/>
    <property type="match status" value="1"/>
</dbReference>
<dbReference type="InterPro" id="IPR011712">
    <property type="entry name" value="Sig_transdc_His_kin_sub3_dim/P"/>
</dbReference>
<dbReference type="Gene3D" id="1.20.5.1930">
    <property type="match status" value="1"/>
</dbReference>
<dbReference type="GO" id="GO:0005524">
    <property type="term" value="F:ATP binding"/>
    <property type="evidence" value="ECO:0007669"/>
    <property type="project" value="UniProtKB-KW"/>
</dbReference>
<keyword evidence="5" id="KW-0547">Nucleotide-binding</keyword>
<keyword evidence="3" id="KW-0597">Phosphoprotein</keyword>
<reference evidence="13 14" key="1">
    <citation type="submission" date="2016-11" db="EMBL/GenBank/DDBJ databases">
        <authorList>
            <person name="Jaros S."/>
            <person name="Januszkiewicz K."/>
            <person name="Wedrychowicz H."/>
        </authorList>
    </citation>
    <scope>NUCLEOTIDE SEQUENCE [LARGE SCALE GENOMIC DNA]</scope>
    <source>
        <strain evidence="13 14">DSM 46144</strain>
    </source>
</reference>
<evidence type="ECO:0000259" key="11">
    <source>
        <dbReference type="Pfam" id="PF07730"/>
    </source>
</evidence>
<feature type="domain" description="DUF7134" evidence="12">
    <location>
        <begin position="14"/>
        <end position="163"/>
    </location>
</feature>
<dbReference type="GO" id="GO:0016020">
    <property type="term" value="C:membrane"/>
    <property type="evidence" value="ECO:0007669"/>
    <property type="project" value="InterPro"/>
</dbReference>
<dbReference type="AlphaFoldDB" id="A0A1M7RPW6"/>
<proteinExistence type="predicted"/>
<evidence type="ECO:0000259" key="10">
    <source>
        <dbReference type="Pfam" id="PF02518"/>
    </source>
</evidence>
<keyword evidence="14" id="KW-1185">Reference proteome</keyword>
<feature type="domain" description="Signal transduction histidine kinase subgroup 3 dimerisation and phosphoacceptor" evidence="11">
    <location>
        <begin position="178"/>
        <end position="241"/>
    </location>
</feature>
<dbReference type="Pfam" id="PF02518">
    <property type="entry name" value="HATPase_c"/>
    <property type="match status" value="1"/>
</dbReference>
<dbReference type="InterPro" id="IPR055558">
    <property type="entry name" value="DUF7134"/>
</dbReference>
<evidence type="ECO:0000256" key="3">
    <source>
        <dbReference type="ARBA" id="ARBA00022553"/>
    </source>
</evidence>
<evidence type="ECO:0000256" key="2">
    <source>
        <dbReference type="ARBA" id="ARBA00012438"/>
    </source>
</evidence>
<dbReference type="GO" id="GO:0046983">
    <property type="term" value="F:protein dimerization activity"/>
    <property type="evidence" value="ECO:0007669"/>
    <property type="project" value="InterPro"/>
</dbReference>
<keyword evidence="4" id="KW-0808">Transferase</keyword>
<keyword evidence="9" id="KW-0812">Transmembrane</keyword>
<sequence length="375" mass="39194">MRPTLTAMVSERIESWLRRRPVAADAGFAVPLFALDLLLQPDRPLPLLFSGLLAGALLLRRTRPVWSAALVVVIAFVQWLVLPQLGLFVADLAVPLVVHATAAYGPRWAARSTLAAGLAGAGLGALTWPPVDDASAGSHALFAAAMAGFVLAGWALGSLHRIREERRSAEAQLAVSAERTRIAREMHDVVAHSLAVVISQADGGRYAGSTEAAHAALTTIGETGRRAMGETRRLLGLLREGPESLAPQPGLADVPTLVEQARVAGLDVVARLDPPPAPVGAGLGLVVYRIVQESLTNVLKHAGPTARASVEICWHTHELQLRIVDDGRGAIGAPAPGGHGIVGMRERVAAYGGAIRTGSGPGGGHEVYVRIPVSA</sequence>
<evidence type="ECO:0000313" key="14">
    <source>
        <dbReference type="Proteomes" id="UP000184440"/>
    </source>
</evidence>
<dbReference type="InterPro" id="IPR036890">
    <property type="entry name" value="HATPase_C_sf"/>
</dbReference>
<feature type="transmembrane region" description="Helical" evidence="9">
    <location>
        <begin position="137"/>
        <end position="157"/>
    </location>
</feature>
<gene>
    <name evidence="13" type="ORF">SAMN05443668_13712</name>
</gene>
<dbReference type="EC" id="2.7.13.3" evidence="2"/>
<evidence type="ECO:0000313" key="13">
    <source>
        <dbReference type="EMBL" id="SHN48220.1"/>
    </source>
</evidence>
<dbReference type="InterPro" id="IPR003594">
    <property type="entry name" value="HATPase_dom"/>
</dbReference>
<evidence type="ECO:0000256" key="4">
    <source>
        <dbReference type="ARBA" id="ARBA00022679"/>
    </source>
</evidence>
<evidence type="ECO:0000259" key="12">
    <source>
        <dbReference type="Pfam" id="PF23539"/>
    </source>
</evidence>
<dbReference type="PANTHER" id="PTHR24421">
    <property type="entry name" value="NITRATE/NITRITE SENSOR PROTEIN NARX-RELATED"/>
    <property type="match status" value="1"/>
</dbReference>
<dbReference type="Gene3D" id="3.30.565.10">
    <property type="entry name" value="Histidine kinase-like ATPase, C-terminal domain"/>
    <property type="match status" value="1"/>
</dbReference>
<keyword evidence="7" id="KW-0067">ATP-binding</keyword>
<dbReference type="PANTHER" id="PTHR24421:SF10">
    <property type="entry name" value="NITRATE_NITRITE SENSOR PROTEIN NARQ"/>
    <property type="match status" value="1"/>
</dbReference>
<keyword evidence="9" id="KW-0472">Membrane</keyword>
<dbReference type="CDD" id="cd16917">
    <property type="entry name" value="HATPase_UhpB-NarQ-NarX-like"/>
    <property type="match status" value="1"/>
</dbReference>
<dbReference type="Pfam" id="PF07730">
    <property type="entry name" value="HisKA_3"/>
    <property type="match status" value="1"/>
</dbReference>
<evidence type="ECO:0000256" key="6">
    <source>
        <dbReference type="ARBA" id="ARBA00022777"/>
    </source>
</evidence>
<dbReference type="Proteomes" id="UP000184440">
    <property type="component" value="Unassembled WGS sequence"/>
</dbReference>
<evidence type="ECO:0000256" key="5">
    <source>
        <dbReference type="ARBA" id="ARBA00022741"/>
    </source>
</evidence>
<evidence type="ECO:0000256" key="8">
    <source>
        <dbReference type="ARBA" id="ARBA00023012"/>
    </source>
</evidence>
<protein>
    <recommendedName>
        <fullName evidence="2">histidine kinase</fullName>
        <ecNumber evidence="2">2.7.13.3</ecNumber>
    </recommendedName>
</protein>
<evidence type="ECO:0000256" key="7">
    <source>
        <dbReference type="ARBA" id="ARBA00022840"/>
    </source>
</evidence>
<organism evidence="13 14">
    <name type="scientific">Cryptosporangium aurantiacum</name>
    <dbReference type="NCBI Taxonomy" id="134849"/>
    <lineage>
        <taxon>Bacteria</taxon>
        <taxon>Bacillati</taxon>
        <taxon>Actinomycetota</taxon>
        <taxon>Actinomycetes</taxon>
        <taxon>Cryptosporangiales</taxon>
        <taxon>Cryptosporangiaceae</taxon>
        <taxon>Cryptosporangium</taxon>
    </lineage>
</organism>
<dbReference type="EMBL" id="FRCS01000037">
    <property type="protein sequence ID" value="SHN48220.1"/>
    <property type="molecule type" value="Genomic_DNA"/>
</dbReference>
<dbReference type="InterPro" id="IPR050482">
    <property type="entry name" value="Sensor_HK_TwoCompSys"/>
</dbReference>
<dbReference type="SUPFAM" id="SSF55874">
    <property type="entry name" value="ATPase domain of HSP90 chaperone/DNA topoisomerase II/histidine kinase"/>
    <property type="match status" value="1"/>
</dbReference>
<feature type="transmembrane region" description="Helical" evidence="9">
    <location>
        <begin position="65"/>
        <end position="81"/>
    </location>
</feature>
<feature type="domain" description="Histidine kinase/HSP90-like ATPase" evidence="10">
    <location>
        <begin position="287"/>
        <end position="373"/>
    </location>
</feature>
<keyword evidence="6 13" id="KW-0418">Kinase</keyword>
<evidence type="ECO:0000256" key="1">
    <source>
        <dbReference type="ARBA" id="ARBA00000085"/>
    </source>
</evidence>